<feature type="region of interest" description="Disordered" evidence="1">
    <location>
        <begin position="40"/>
        <end position="62"/>
    </location>
</feature>
<accession>A0ABU8UEG2</accession>
<dbReference type="Proteomes" id="UP001382904">
    <property type="component" value="Unassembled WGS sequence"/>
</dbReference>
<dbReference type="EMBL" id="JBBKAM010000004">
    <property type="protein sequence ID" value="MEJ8646025.1"/>
    <property type="molecule type" value="Genomic_DNA"/>
</dbReference>
<name>A0ABU8UEG2_9ACTN</name>
<reference evidence="2 3" key="1">
    <citation type="submission" date="2024-03" db="EMBL/GenBank/DDBJ databases">
        <title>Novel Streptomyces species of biotechnological and ecological value are a feature of Machair soil.</title>
        <authorList>
            <person name="Prole J.R."/>
            <person name="Goodfellow M."/>
            <person name="Allenby N."/>
            <person name="Ward A.C."/>
        </authorList>
    </citation>
    <scope>NUCLEOTIDE SEQUENCE [LARGE SCALE GENOMIC DNA]</scope>
    <source>
        <strain evidence="2 3">MS1.HAVA.3</strain>
    </source>
</reference>
<evidence type="ECO:0000313" key="2">
    <source>
        <dbReference type="EMBL" id="MEJ8646025.1"/>
    </source>
</evidence>
<keyword evidence="3" id="KW-1185">Reference proteome</keyword>
<feature type="region of interest" description="Disordered" evidence="1">
    <location>
        <begin position="133"/>
        <end position="152"/>
    </location>
</feature>
<protein>
    <submittedName>
        <fullName evidence="2">Uncharacterized protein</fullName>
    </submittedName>
</protein>
<feature type="compositionally biased region" description="Pro residues" evidence="1">
    <location>
        <begin position="136"/>
        <end position="152"/>
    </location>
</feature>
<gene>
    <name evidence="2" type="ORF">WKI68_41980</name>
</gene>
<organism evidence="2 3">
    <name type="scientific">Streptomyces caledonius</name>
    <dbReference type="NCBI Taxonomy" id="3134107"/>
    <lineage>
        <taxon>Bacteria</taxon>
        <taxon>Bacillati</taxon>
        <taxon>Actinomycetota</taxon>
        <taxon>Actinomycetes</taxon>
        <taxon>Kitasatosporales</taxon>
        <taxon>Streptomycetaceae</taxon>
        <taxon>Streptomyces</taxon>
    </lineage>
</organism>
<proteinExistence type="predicted"/>
<sequence>MCGAAARAGLGRPVLRYLADLGPLAAPYADAVRPLLTCPGSGAGSERPRPGGASPVTRHRPSRPCCRSWRRWHHRVTPLALRTVRALGAIGRPAAAALPVLQAVTSSRRRYGGDILRDEELCRVTQEALSCIVQPVTPPGGGPPPRPGPATP</sequence>
<evidence type="ECO:0000256" key="1">
    <source>
        <dbReference type="SAM" id="MobiDB-lite"/>
    </source>
</evidence>
<evidence type="ECO:0000313" key="3">
    <source>
        <dbReference type="Proteomes" id="UP001382904"/>
    </source>
</evidence>
<comment type="caution">
    <text evidence="2">The sequence shown here is derived from an EMBL/GenBank/DDBJ whole genome shotgun (WGS) entry which is preliminary data.</text>
</comment>